<evidence type="ECO:0000313" key="2">
    <source>
        <dbReference type="EMBL" id="EIW75790.1"/>
    </source>
</evidence>
<protein>
    <recommendedName>
        <fullName evidence="4">Pyridoxamine 5'-phosphate oxidase putative domain-containing protein</fullName>
    </recommendedName>
</protein>
<dbReference type="AlphaFoldDB" id="A0A5M3MAH9"/>
<gene>
    <name evidence="2" type="ORF">CONPUDRAFT_146921</name>
</gene>
<sequence>MGLFYDHIPNDLAEWMLKQPMFWVSSAPLSGEGHVNVSPKATPDSFHMTSPTQVWYEDLTGSGIETISHLREPGNGRVTILFQAMEGGPRLMRLFGKGRVHELGTPEYETLIPRENRKAGSRAVIVIDVYKVGTSCGFGVPKYKFEGHRSALEGWCENLEKPDRAADLSGAPLGGKPIPQGYDDVKGMRDWWHMQNMQSLDGLPGLGAGVLEQRMPNNSFDRKSPAYATSKKAPKAIEAGNQSSAESQKGVLSVDAKTVGQNLSLEHPSAVLVIVVIAGAYKSDSHIALNALVRWDSAYSLIPSFTNVSYWDTTTDESHRRLNIFLHCRSQTFATMGKFYDHIPEDLAVWMLKQPMFWVSSAPLSGDGHVNLSPKSTPDSFHMTSPNQVWYEDLTGSGIETISHLREPGNGRITILFQAMEGGPRLMRLVGKGKVHEVGTPEYEALIPSGQRKAGSRAVIVIDVFKIGTSCGFGVPKYKFEGHRSALEGWCESLEKADRTVDATGGSLAAQRTPGGGENASVGAEDYIGGGMRDWWRAQNMHSLDGLPGLSSKPLEQRMEVNSFDRKSEKYASARKAPRAVEAGVETKVEKNGGLVGWKEVVGSIGYRLL</sequence>
<dbReference type="GeneID" id="19202259"/>
<dbReference type="PANTHER" id="PTHR39336:SF3">
    <property type="entry name" value="PYRIDOXAMINE PHOSPHATE OXIDASE"/>
    <property type="match status" value="1"/>
</dbReference>
<accession>A0A5M3MAH9</accession>
<dbReference type="PANTHER" id="PTHR39336">
    <property type="entry name" value="PYRIDOXAMINE PHOSPHATE OXIDASE FAMILY PROTEIN (AFU_ORTHOLOGUE AFUA_6G11440)"/>
    <property type="match status" value="1"/>
</dbReference>
<evidence type="ECO:0008006" key="4">
    <source>
        <dbReference type="Google" id="ProtNLM"/>
    </source>
</evidence>
<dbReference type="OrthoDB" id="539398at2759"/>
<dbReference type="EMBL" id="JH711587">
    <property type="protein sequence ID" value="EIW75790.1"/>
    <property type="molecule type" value="Genomic_DNA"/>
</dbReference>
<dbReference type="InterPro" id="IPR012349">
    <property type="entry name" value="Split_barrel_FMN-bd"/>
</dbReference>
<dbReference type="KEGG" id="cput:CONPUDRAFT_146921"/>
<keyword evidence="3" id="KW-1185">Reference proteome</keyword>
<proteinExistence type="predicted"/>
<evidence type="ECO:0000313" key="3">
    <source>
        <dbReference type="Proteomes" id="UP000053558"/>
    </source>
</evidence>
<organism evidence="2 3">
    <name type="scientific">Coniophora puteana (strain RWD-64-598)</name>
    <name type="common">Brown rot fungus</name>
    <dbReference type="NCBI Taxonomy" id="741705"/>
    <lineage>
        <taxon>Eukaryota</taxon>
        <taxon>Fungi</taxon>
        <taxon>Dikarya</taxon>
        <taxon>Basidiomycota</taxon>
        <taxon>Agaricomycotina</taxon>
        <taxon>Agaricomycetes</taxon>
        <taxon>Agaricomycetidae</taxon>
        <taxon>Boletales</taxon>
        <taxon>Coniophorineae</taxon>
        <taxon>Coniophoraceae</taxon>
        <taxon>Coniophora</taxon>
    </lineage>
</organism>
<feature type="region of interest" description="Disordered" evidence="1">
    <location>
        <begin position="218"/>
        <end position="249"/>
    </location>
</feature>
<reference evidence="3" key="1">
    <citation type="journal article" date="2012" name="Science">
        <title>The Paleozoic origin of enzymatic lignin decomposition reconstructed from 31 fungal genomes.</title>
        <authorList>
            <person name="Floudas D."/>
            <person name="Binder M."/>
            <person name="Riley R."/>
            <person name="Barry K."/>
            <person name="Blanchette R.A."/>
            <person name="Henrissat B."/>
            <person name="Martinez A.T."/>
            <person name="Otillar R."/>
            <person name="Spatafora J.W."/>
            <person name="Yadav J.S."/>
            <person name="Aerts A."/>
            <person name="Benoit I."/>
            <person name="Boyd A."/>
            <person name="Carlson A."/>
            <person name="Copeland A."/>
            <person name="Coutinho P.M."/>
            <person name="de Vries R.P."/>
            <person name="Ferreira P."/>
            <person name="Findley K."/>
            <person name="Foster B."/>
            <person name="Gaskell J."/>
            <person name="Glotzer D."/>
            <person name="Gorecki P."/>
            <person name="Heitman J."/>
            <person name="Hesse C."/>
            <person name="Hori C."/>
            <person name="Igarashi K."/>
            <person name="Jurgens J.A."/>
            <person name="Kallen N."/>
            <person name="Kersten P."/>
            <person name="Kohler A."/>
            <person name="Kuees U."/>
            <person name="Kumar T.K.A."/>
            <person name="Kuo A."/>
            <person name="LaButti K."/>
            <person name="Larrondo L.F."/>
            <person name="Lindquist E."/>
            <person name="Ling A."/>
            <person name="Lombard V."/>
            <person name="Lucas S."/>
            <person name="Lundell T."/>
            <person name="Martin R."/>
            <person name="McLaughlin D.J."/>
            <person name="Morgenstern I."/>
            <person name="Morin E."/>
            <person name="Murat C."/>
            <person name="Nagy L.G."/>
            <person name="Nolan M."/>
            <person name="Ohm R.A."/>
            <person name="Patyshakuliyeva A."/>
            <person name="Rokas A."/>
            <person name="Ruiz-Duenas F.J."/>
            <person name="Sabat G."/>
            <person name="Salamov A."/>
            <person name="Samejima M."/>
            <person name="Schmutz J."/>
            <person name="Slot J.C."/>
            <person name="St John F."/>
            <person name="Stenlid J."/>
            <person name="Sun H."/>
            <person name="Sun S."/>
            <person name="Syed K."/>
            <person name="Tsang A."/>
            <person name="Wiebenga A."/>
            <person name="Young D."/>
            <person name="Pisabarro A."/>
            <person name="Eastwood D.C."/>
            <person name="Martin F."/>
            <person name="Cullen D."/>
            <person name="Grigoriev I.V."/>
            <person name="Hibbett D.S."/>
        </authorList>
    </citation>
    <scope>NUCLEOTIDE SEQUENCE [LARGE SCALE GENOMIC DNA]</scope>
    <source>
        <strain evidence="3">RWD-64-598 SS2</strain>
    </source>
</reference>
<dbReference type="RefSeq" id="XP_007773811.1">
    <property type="nucleotide sequence ID" value="XM_007775621.1"/>
</dbReference>
<dbReference type="Proteomes" id="UP000053558">
    <property type="component" value="Unassembled WGS sequence"/>
</dbReference>
<evidence type="ECO:0000256" key="1">
    <source>
        <dbReference type="SAM" id="MobiDB-lite"/>
    </source>
</evidence>
<dbReference type="Gene3D" id="2.30.110.10">
    <property type="entry name" value="Electron Transport, Fmn-binding Protein, Chain A"/>
    <property type="match status" value="2"/>
</dbReference>
<name>A0A5M3MAH9_CONPW</name>
<comment type="caution">
    <text evidence="2">The sequence shown here is derived from an EMBL/GenBank/DDBJ whole genome shotgun (WGS) entry which is preliminary data.</text>
</comment>